<evidence type="ECO:0000256" key="8">
    <source>
        <dbReference type="SAM" id="Coils"/>
    </source>
</evidence>
<dbReference type="PANTHER" id="PTHR15012:SF37">
    <property type="entry name" value="PROTEIN SHROOM1"/>
    <property type="match status" value="1"/>
</dbReference>
<protein>
    <submittedName>
        <fullName evidence="13">Protein Shroom1 isoform X3</fullName>
    </submittedName>
</protein>
<evidence type="ECO:0000259" key="10">
    <source>
        <dbReference type="PROSITE" id="PS51306"/>
    </source>
</evidence>
<organism evidence="12 13">
    <name type="scientific">Camelus ferus</name>
    <name type="common">Wild bactrian camel</name>
    <name type="synonym">Camelus bactrianus ferus</name>
    <dbReference type="NCBI Taxonomy" id="419612"/>
    <lineage>
        <taxon>Eukaryota</taxon>
        <taxon>Metazoa</taxon>
        <taxon>Chordata</taxon>
        <taxon>Craniata</taxon>
        <taxon>Vertebrata</taxon>
        <taxon>Euteleostomi</taxon>
        <taxon>Mammalia</taxon>
        <taxon>Eutheria</taxon>
        <taxon>Laurasiatheria</taxon>
        <taxon>Artiodactyla</taxon>
        <taxon>Tylopoda</taxon>
        <taxon>Camelidae</taxon>
        <taxon>Camelus</taxon>
    </lineage>
</organism>
<keyword evidence="4" id="KW-0493">Microtubule</keyword>
<feature type="region of interest" description="Disordered" evidence="9">
    <location>
        <begin position="744"/>
        <end position="775"/>
    </location>
</feature>
<comment type="subcellular location">
    <subcellularLocation>
        <location evidence="1">Cytoplasm</location>
        <location evidence="1">Cytoskeleton</location>
    </subcellularLocation>
</comment>
<dbReference type="PROSITE" id="PS51307">
    <property type="entry name" value="ASD2"/>
    <property type="match status" value="1"/>
</dbReference>
<dbReference type="InterPro" id="IPR027685">
    <property type="entry name" value="Shroom_fam"/>
</dbReference>
<feature type="region of interest" description="Disordered" evidence="9">
    <location>
        <begin position="514"/>
        <end position="549"/>
    </location>
</feature>
<dbReference type="GO" id="GO:0000902">
    <property type="term" value="P:cell morphogenesis"/>
    <property type="evidence" value="ECO:0007669"/>
    <property type="project" value="TreeGrafter"/>
</dbReference>
<feature type="compositionally biased region" description="Polar residues" evidence="9">
    <location>
        <begin position="521"/>
        <end position="549"/>
    </location>
</feature>
<dbReference type="AlphaFoldDB" id="A0A8B8SSX9"/>
<evidence type="ECO:0000256" key="1">
    <source>
        <dbReference type="ARBA" id="ARBA00004245"/>
    </source>
</evidence>
<dbReference type="GO" id="GO:0051017">
    <property type="term" value="P:actin filament bundle assembly"/>
    <property type="evidence" value="ECO:0007669"/>
    <property type="project" value="TreeGrafter"/>
</dbReference>
<reference evidence="13" key="1">
    <citation type="submission" date="2025-08" db="UniProtKB">
        <authorList>
            <consortium name="RefSeq"/>
        </authorList>
    </citation>
    <scope>IDENTIFICATION</scope>
    <source>
        <tissue evidence="13">Ear skin</tissue>
    </source>
</reference>
<feature type="region of interest" description="Disordered" evidence="9">
    <location>
        <begin position="1"/>
        <end position="102"/>
    </location>
</feature>
<evidence type="ECO:0000256" key="5">
    <source>
        <dbReference type="ARBA" id="ARBA00023203"/>
    </source>
</evidence>
<dbReference type="GO" id="GO:0043296">
    <property type="term" value="C:apical junction complex"/>
    <property type="evidence" value="ECO:0007669"/>
    <property type="project" value="TreeGrafter"/>
</dbReference>
<feature type="region of interest" description="Disordered" evidence="9">
    <location>
        <begin position="116"/>
        <end position="141"/>
    </location>
</feature>
<feature type="region of interest" description="Disordered" evidence="9">
    <location>
        <begin position="165"/>
        <end position="194"/>
    </location>
</feature>
<sequence length="775" mass="83068">MEALGPGGDRASPASSTRSLDLRRLSARADSAYSSFSAASGGAEPRTPSPGSHQLPYLDWDYVRVVWGGPRTSPQPPPATAARSGPRPPEVQGTPGPLSRQATPLLYALAAEAEAAARAAEPPSPPASRAAYRQRLQGAQRRVLRETSFQRKELRMSLPARLRPAAPVRPPAAQTRSASLSHPGGEVEPARPGASVPGTVGQGRLASQQRKWCFSEPGKLDRVGRGGGLAEQCSGEVCSSSGLARPELQEWQQRTLAEFEGHQIRWLPVTQPRGIKDLKPWSLKFDNAYRLARRGRSASGEVLTPWGSPGGVKSTAQAVPQGAETPRPSFQTRLPSVHASNQKYGAGLGQRADQTIIPPQQPLHECPETAGTDDCWQGVNGSVGVSRPTCCSPPNTANGDIPTIDPTELLTTDSPTAAETDPFKPLPVDTLGPSGNDTPGPPDHTALAWATGQPYSRPTWPGPRLEELVQELARLDPSLSDTLTSYPSPEPSLGLLDGLIPLAEVWAAMRPACGEDGEEASGTSKPGSYLLNSTQGLPTSQEETKPGNLNTHAVPDQPCGQGLPEPNNSIQAKKVELADLLQKMLRDLQEEQERLQEAAQAWARRGAALEAAVGQACAPHVLERFSRFMVDLERVLGLLLLLGSRLARVRRALARAGADGDPDEQASLLQRLGLLQRQQEDAKELKQHVARRERALREVLVRALPAEELRAYCALLAGKAAVLAQQRSLDERVRLLQDQLDAVRGDLGGHPPPPRPAWPPGTCPPNKLPFPPLLI</sequence>
<keyword evidence="3" id="KW-0963">Cytoplasm</keyword>
<dbReference type="Pfam" id="PF08688">
    <property type="entry name" value="ASD1"/>
    <property type="match status" value="1"/>
</dbReference>
<evidence type="ECO:0000256" key="2">
    <source>
        <dbReference type="ARBA" id="ARBA00006469"/>
    </source>
</evidence>
<dbReference type="InterPro" id="IPR014799">
    <property type="entry name" value="ASD2_dom"/>
</dbReference>
<feature type="compositionally biased region" description="Low complexity" evidence="9">
    <location>
        <begin position="28"/>
        <end position="43"/>
    </location>
</feature>
<gene>
    <name evidence="13" type="primary">SHROOM1</name>
</gene>
<dbReference type="Proteomes" id="UP000694856">
    <property type="component" value="Chromosome 3"/>
</dbReference>
<evidence type="ECO:0000256" key="7">
    <source>
        <dbReference type="PROSITE-ProRule" id="PRU00637"/>
    </source>
</evidence>
<name>A0A8B8SSX9_CAMFR</name>
<evidence type="ECO:0000313" key="12">
    <source>
        <dbReference type="Proteomes" id="UP000694856"/>
    </source>
</evidence>
<dbReference type="GeneID" id="102522373"/>
<accession>A0A8B8SSX9</accession>
<dbReference type="CTD" id="134549"/>
<comment type="similarity">
    <text evidence="2">Belongs to the shroom family.</text>
</comment>
<dbReference type="Gene3D" id="6.10.250.3120">
    <property type="match status" value="1"/>
</dbReference>
<feature type="region of interest" description="Disordered" evidence="9">
    <location>
        <begin position="300"/>
        <end position="335"/>
    </location>
</feature>
<dbReference type="PANTHER" id="PTHR15012">
    <property type="entry name" value="APICAL PROTEIN/SHROOM-RELATED"/>
    <property type="match status" value="1"/>
</dbReference>
<keyword evidence="5 7" id="KW-0009">Actin-binding</keyword>
<keyword evidence="12" id="KW-1185">Reference proteome</keyword>
<keyword evidence="8" id="KW-0175">Coiled coil</keyword>
<dbReference type="GO" id="GO:0016324">
    <property type="term" value="C:apical plasma membrane"/>
    <property type="evidence" value="ECO:0007669"/>
    <property type="project" value="TreeGrafter"/>
</dbReference>
<dbReference type="GO" id="GO:0051015">
    <property type="term" value="F:actin filament binding"/>
    <property type="evidence" value="ECO:0007669"/>
    <property type="project" value="InterPro"/>
</dbReference>
<feature type="compositionally biased region" description="Pro residues" evidence="9">
    <location>
        <begin position="750"/>
        <end position="775"/>
    </location>
</feature>
<proteinExistence type="inferred from homology"/>
<dbReference type="GO" id="GO:0005874">
    <property type="term" value="C:microtubule"/>
    <property type="evidence" value="ECO:0007669"/>
    <property type="project" value="UniProtKB-KW"/>
</dbReference>
<evidence type="ECO:0000256" key="9">
    <source>
        <dbReference type="SAM" id="MobiDB-lite"/>
    </source>
</evidence>
<evidence type="ECO:0000256" key="3">
    <source>
        <dbReference type="ARBA" id="ARBA00022490"/>
    </source>
</evidence>
<dbReference type="RefSeq" id="XP_032332597.1">
    <property type="nucleotide sequence ID" value="XM_032476706.1"/>
</dbReference>
<evidence type="ECO:0000256" key="4">
    <source>
        <dbReference type="ARBA" id="ARBA00022701"/>
    </source>
</evidence>
<feature type="domain" description="ASD1" evidence="10">
    <location>
        <begin position="136"/>
        <end position="224"/>
    </location>
</feature>
<dbReference type="Pfam" id="PF08687">
    <property type="entry name" value="ASD2"/>
    <property type="match status" value="1"/>
</dbReference>
<evidence type="ECO:0000259" key="11">
    <source>
        <dbReference type="PROSITE" id="PS51307"/>
    </source>
</evidence>
<dbReference type="GO" id="GO:0005912">
    <property type="term" value="C:adherens junction"/>
    <property type="evidence" value="ECO:0007669"/>
    <property type="project" value="TreeGrafter"/>
</dbReference>
<dbReference type="PROSITE" id="PS51306">
    <property type="entry name" value="ASD1"/>
    <property type="match status" value="1"/>
</dbReference>
<dbReference type="InterPro" id="IPR014800">
    <property type="entry name" value="ASD1_dom"/>
</dbReference>
<dbReference type="GO" id="GO:0030864">
    <property type="term" value="C:cortical actin cytoskeleton"/>
    <property type="evidence" value="ECO:0007669"/>
    <property type="project" value="TreeGrafter"/>
</dbReference>
<feature type="coiled-coil region" evidence="8">
    <location>
        <begin position="574"/>
        <end position="605"/>
    </location>
</feature>
<feature type="compositionally biased region" description="Low complexity" evidence="9">
    <location>
        <begin position="116"/>
        <end position="133"/>
    </location>
</feature>
<evidence type="ECO:0000313" key="13">
    <source>
        <dbReference type="RefSeq" id="XP_032332597.1"/>
    </source>
</evidence>
<evidence type="ECO:0000256" key="6">
    <source>
        <dbReference type="ARBA" id="ARBA00023212"/>
    </source>
</evidence>
<feature type="domain" description="ASD2" evidence="11">
    <location>
        <begin position="466"/>
        <end position="748"/>
    </location>
</feature>
<keyword evidence="6" id="KW-0206">Cytoskeleton</keyword>